<feature type="signal peptide" evidence="2">
    <location>
        <begin position="1"/>
        <end position="23"/>
    </location>
</feature>
<dbReference type="SUPFAM" id="SSF55797">
    <property type="entry name" value="PR-1-like"/>
    <property type="match status" value="1"/>
</dbReference>
<evidence type="ECO:0000313" key="4">
    <source>
        <dbReference type="EMBL" id="NML36133.1"/>
    </source>
</evidence>
<dbReference type="InterPro" id="IPR014044">
    <property type="entry name" value="CAP_dom"/>
</dbReference>
<evidence type="ECO:0000256" key="1">
    <source>
        <dbReference type="SAM" id="MobiDB-lite"/>
    </source>
</evidence>
<feature type="region of interest" description="Disordered" evidence="1">
    <location>
        <begin position="24"/>
        <end position="101"/>
    </location>
</feature>
<feature type="compositionally biased region" description="Polar residues" evidence="1">
    <location>
        <begin position="33"/>
        <end position="48"/>
    </location>
</feature>
<keyword evidence="5" id="KW-1185">Reference proteome</keyword>
<evidence type="ECO:0000313" key="5">
    <source>
        <dbReference type="Proteomes" id="UP000583266"/>
    </source>
</evidence>
<keyword evidence="2" id="KW-0732">Signal</keyword>
<dbReference type="PANTHER" id="PTHR31157">
    <property type="entry name" value="SCP DOMAIN-CONTAINING PROTEIN"/>
    <property type="match status" value="1"/>
</dbReference>
<dbReference type="PANTHER" id="PTHR31157:SF1">
    <property type="entry name" value="SCP DOMAIN-CONTAINING PROTEIN"/>
    <property type="match status" value="1"/>
</dbReference>
<dbReference type="Gene3D" id="3.40.33.10">
    <property type="entry name" value="CAP"/>
    <property type="match status" value="1"/>
</dbReference>
<protein>
    <submittedName>
        <fullName evidence="4">CAP domain-containing protein</fullName>
    </submittedName>
</protein>
<dbReference type="Pfam" id="PF00188">
    <property type="entry name" value="CAP"/>
    <property type="match status" value="1"/>
</dbReference>
<reference evidence="4 5" key="1">
    <citation type="submission" date="2020-04" db="EMBL/GenBank/DDBJ databases">
        <title>Chitinophaga sp. G-6-1-13 sp. nov., isolated from soil.</title>
        <authorList>
            <person name="Dahal R.H."/>
            <person name="Chaudhary D.K."/>
        </authorList>
    </citation>
    <scope>NUCLEOTIDE SEQUENCE [LARGE SCALE GENOMIC DNA]</scope>
    <source>
        <strain evidence="4 5">G-6-1-13</strain>
    </source>
</reference>
<gene>
    <name evidence="4" type="ORF">HHL17_02880</name>
</gene>
<name>A0A848GGR7_9BACT</name>
<evidence type="ECO:0000259" key="3">
    <source>
        <dbReference type="Pfam" id="PF00188"/>
    </source>
</evidence>
<dbReference type="AlphaFoldDB" id="A0A848GGR7"/>
<organism evidence="4 5">
    <name type="scientific">Chitinophaga fulva</name>
    <dbReference type="NCBI Taxonomy" id="2728842"/>
    <lineage>
        <taxon>Bacteria</taxon>
        <taxon>Pseudomonadati</taxon>
        <taxon>Bacteroidota</taxon>
        <taxon>Chitinophagia</taxon>
        <taxon>Chitinophagales</taxon>
        <taxon>Chitinophagaceae</taxon>
        <taxon>Chitinophaga</taxon>
    </lineage>
</organism>
<feature type="compositionally biased region" description="Low complexity" evidence="1">
    <location>
        <begin position="50"/>
        <end position="86"/>
    </location>
</feature>
<comment type="caution">
    <text evidence="4">The sequence shown here is derived from an EMBL/GenBank/DDBJ whole genome shotgun (WGS) entry which is preliminary data.</text>
</comment>
<dbReference type="InterPro" id="IPR035940">
    <property type="entry name" value="CAP_sf"/>
</dbReference>
<feature type="domain" description="SCP" evidence="3">
    <location>
        <begin position="110"/>
        <end position="223"/>
    </location>
</feature>
<sequence>MTGKFICAILGVCVATAVFTACSKDSGLLNPSPKDSVTTTPGKPTADTSKPGTGTKPGTDTTKPGTGTNPGTTNPGTTNPGTTNPGTPNPGTPNPGTGVAGNTIDRAVLLSLVNDVRSKGCNCGGQQMPPVGPVVWNDLLEKAAYNFSVDMKTQNFFSHTSPSGSTPGNRLDAVGYKWNTYGENIAQGYSTEQAVIQGWIASPGHCKNIMNGSYKDMGVGRAGTYWTMDLGARSN</sequence>
<dbReference type="PROSITE" id="PS51257">
    <property type="entry name" value="PROKAR_LIPOPROTEIN"/>
    <property type="match status" value="1"/>
</dbReference>
<dbReference type="EMBL" id="JABBGC010000001">
    <property type="protein sequence ID" value="NML36133.1"/>
    <property type="molecule type" value="Genomic_DNA"/>
</dbReference>
<dbReference type="RefSeq" id="WP_169223288.1">
    <property type="nucleotide sequence ID" value="NZ_JABBGC010000001.1"/>
</dbReference>
<accession>A0A848GGR7</accession>
<feature type="chain" id="PRO_5032398019" evidence="2">
    <location>
        <begin position="24"/>
        <end position="235"/>
    </location>
</feature>
<evidence type="ECO:0000256" key="2">
    <source>
        <dbReference type="SAM" id="SignalP"/>
    </source>
</evidence>
<dbReference type="Proteomes" id="UP000583266">
    <property type="component" value="Unassembled WGS sequence"/>
</dbReference>
<dbReference type="CDD" id="cd05379">
    <property type="entry name" value="CAP_bacterial"/>
    <property type="match status" value="1"/>
</dbReference>
<proteinExistence type="predicted"/>